<reference evidence="2" key="1">
    <citation type="journal article" date="2019" name="bioRxiv">
        <title>The Genome of the Zebra Mussel, Dreissena polymorpha: A Resource for Invasive Species Research.</title>
        <authorList>
            <person name="McCartney M.A."/>
            <person name="Auch B."/>
            <person name="Kono T."/>
            <person name="Mallez S."/>
            <person name="Zhang Y."/>
            <person name="Obille A."/>
            <person name="Becker A."/>
            <person name="Abrahante J.E."/>
            <person name="Garbe J."/>
            <person name="Badalamenti J.P."/>
            <person name="Herman A."/>
            <person name="Mangelson H."/>
            <person name="Liachko I."/>
            <person name="Sullivan S."/>
            <person name="Sone E.D."/>
            <person name="Koren S."/>
            <person name="Silverstein K.A.T."/>
            <person name="Beckman K.B."/>
            <person name="Gohl D.M."/>
        </authorList>
    </citation>
    <scope>NUCLEOTIDE SEQUENCE</scope>
    <source>
        <strain evidence="2">Duluth1</strain>
        <tissue evidence="2">Whole animal</tissue>
    </source>
</reference>
<dbReference type="EMBL" id="JAIWYP010000006">
    <property type="protein sequence ID" value="KAH3812749.1"/>
    <property type="molecule type" value="Genomic_DNA"/>
</dbReference>
<name>A0A9D4JJN8_DREPO</name>
<sequence>MTVGWRTLNVGEQALVYNHEGQARIEDGPKRLFLFRERMTVLQRYTANQNEYLVVKHRDGQIEHKHGPCVMFLNTLAYKSITKQDMISLDANEALVVYSQDASTNKVKRYIKYGPTMFMPMAHEWLHKFSWHGTDPDNKTRLNPNQNKFERLQIIPDQFYYNVDEVRTADDALIRVKLMIFYELTDIDLMLEATKDPIADFVNCVCADTVAFAAKNTYIEFIENSGQLNNLSSFPQLTERAKSIGYNVSKVVFRGYFAHEKLQKLHDGAIEVRTRLKMAYESEEQEQKMTDLKLKNEKDRIDLEQKIALEELVHKQEMELSGMKHKLELELKEEEQKRKKWEAVKLGELQGLKLTDAQRMDYMKNLHGLGVDLNQYVQAMAARPEKITRIVAAENTANLHLHQ</sequence>
<reference evidence="2" key="2">
    <citation type="submission" date="2020-11" db="EMBL/GenBank/DDBJ databases">
        <authorList>
            <person name="McCartney M.A."/>
            <person name="Auch B."/>
            <person name="Kono T."/>
            <person name="Mallez S."/>
            <person name="Becker A."/>
            <person name="Gohl D.M."/>
            <person name="Silverstein K.A.T."/>
            <person name="Koren S."/>
            <person name="Bechman K.B."/>
            <person name="Herman A."/>
            <person name="Abrahante J.E."/>
            <person name="Garbe J."/>
        </authorList>
    </citation>
    <scope>NUCLEOTIDE SEQUENCE</scope>
    <source>
        <strain evidence="2">Duluth1</strain>
        <tissue evidence="2">Whole animal</tissue>
    </source>
</reference>
<dbReference type="OrthoDB" id="10266334at2759"/>
<evidence type="ECO:0008006" key="4">
    <source>
        <dbReference type="Google" id="ProtNLM"/>
    </source>
</evidence>
<evidence type="ECO:0000256" key="1">
    <source>
        <dbReference type="SAM" id="Coils"/>
    </source>
</evidence>
<dbReference type="Proteomes" id="UP000828390">
    <property type="component" value="Unassembled WGS sequence"/>
</dbReference>
<proteinExistence type="predicted"/>
<keyword evidence="3" id="KW-1185">Reference proteome</keyword>
<accession>A0A9D4JJN8</accession>
<evidence type="ECO:0000313" key="2">
    <source>
        <dbReference type="EMBL" id="KAH3812749.1"/>
    </source>
</evidence>
<dbReference type="AlphaFoldDB" id="A0A9D4JJN8"/>
<keyword evidence="1" id="KW-0175">Coiled coil</keyword>
<evidence type="ECO:0000313" key="3">
    <source>
        <dbReference type="Proteomes" id="UP000828390"/>
    </source>
</evidence>
<feature type="coiled-coil region" evidence="1">
    <location>
        <begin position="317"/>
        <end position="344"/>
    </location>
</feature>
<protein>
    <recommendedName>
        <fullName evidence="4">Band 7 domain-containing protein</fullName>
    </recommendedName>
</protein>
<gene>
    <name evidence="2" type="ORF">DPMN_141188</name>
</gene>
<organism evidence="2 3">
    <name type="scientific">Dreissena polymorpha</name>
    <name type="common">Zebra mussel</name>
    <name type="synonym">Mytilus polymorpha</name>
    <dbReference type="NCBI Taxonomy" id="45954"/>
    <lineage>
        <taxon>Eukaryota</taxon>
        <taxon>Metazoa</taxon>
        <taxon>Spiralia</taxon>
        <taxon>Lophotrochozoa</taxon>
        <taxon>Mollusca</taxon>
        <taxon>Bivalvia</taxon>
        <taxon>Autobranchia</taxon>
        <taxon>Heteroconchia</taxon>
        <taxon>Euheterodonta</taxon>
        <taxon>Imparidentia</taxon>
        <taxon>Neoheterodontei</taxon>
        <taxon>Myida</taxon>
        <taxon>Dreissenoidea</taxon>
        <taxon>Dreissenidae</taxon>
        <taxon>Dreissena</taxon>
    </lineage>
</organism>
<comment type="caution">
    <text evidence="2">The sequence shown here is derived from an EMBL/GenBank/DDBJ whole genome shotgun (WGS) entry which is preliminary data.</text>
</comment>